<keyword evidence="2" id="KW-1003">Cell membrane</keyword>
<dbReference type="GO" id="GO:0004984">
    <property type="term" value="F:olfactory receptor activity"/>
    <property type="evidence" value="ECO:0007669"/>
    <property type="project" value="InterPro"/>
</dbReference>
<feature type="transmembrane region" description="Helical" evidence="10">
    <location>
        <begin position="143"/>
        <end position="166"/>
    </location>
</feature>
<feature type="transmembrane region" description="Helical" evidence="10">
    <location>
        <begin position="45"/>
        <end position="64"/>
    </location>
</feature>
<keyword evidence="7 10" id="KW-0472">Membrane</keyword>
<dbReference type="GO" id="GO:0005549">
    <property type="term" value="F:odorant binding"/>
    <property type="evidence" value="ECO:0007669"/>
    <property type="project" value="InterPro"/>
</dbReference>
<keyword evidence="3 10" id="KW-0716">Sensory transduction</keyword>
<evidence type="ECO:0000256" key="6">
    <source>
        <dbReference type="ARBA" id="ARBA00022989"/>
    </source>
</evidence>
<feature type="transmembrane region" description="Helical" evidence="10">
    <location>
        <begin position="84"/>
        <end position="103"/>
    </location>
</feature>
<evidence type="ECO:0000313" key="11">
    <source>
        <dbReference type="EMBL" id="AQM56033.1"/>
    </source>
</evidence>
<dbReference type="AlphaFoldDB" id="A0A1Q1NII9"/>
<evidence type="ECO:0000256" key="5">
    <source>
        <dbReference type="ARBA" id="ARBA00022725"/>
    </source>
</evidence>
<dbReference type="PANTHER" id="PTHR21137:SF35">
    <property type="entry name" value="ODORANT RECEPTOR 19A-RELATED"/>
    <property type="match status" value="1"/>
</dbReference>
<feature type="transmembrane region" description="Helical" evidence="10">
    <location>
        <begin position="337"/>
        <end position="360"/>
    </location>
</feature>
<keyword evidence="8 10" id="KW-0675">Receptor</keyword>
<evidence type="ECO:0000256" key="9">
    <source>
        <dbReference type="ARBA" id="ARBA00023224"/>
    </source>
</evidence>
<feature type="transmembrane region" description="Helical" evidence="10">
    <location>
        <begin position="198"/>
        <end position="226"/>
    </location>
</feature>
<evidence type="ECO:0000256" key="4">
    <source>
        <dbReference type="ARBA" id="ARBA00022692"/>
    </source>
</evidence>
<dbReference type="GO" id="GO:0007165">
    <property type="term" value="P:signal transduction"/>
    <property type="evidence" value="ECO:0007669"/>
    <property type="project" value="UniProtKB-KW"/>
</dbReference>
<keyword evidence="4 10" id="KW-0812">Transmembrane</keyword>
<keyword evidence="9 10" id="KW-0807">Transducer</keyword>
<keyword evidence="6 10" id="KW-1133">Transmembrane helix</keyword>
<sequence>MSFLFKFFAYLAEGEDDELWDTYYNFYGPFLEISFVFPSWRRSRIPVSLTVLGFFAFTFPVHLWLLTLGIEGVRDDFNLASMEFHYWMLLMFSMISIFLMNSHRQNMIDFHRRLSRDVGFHGPGRIYDEDYPMKLEHNKRKQLLQFLFLPGLVLVLAGATLILPYLSKMDGTVLYNSREVNMKLPIPLWYPFPTHEGILSIMAVLGQFMAAGGLSAVIMTLDLIIFRATQAMIFEYKVLRYAIDTLVPRAKRLYAQEYPMMDLESVKMSDDAFQICIGKCLRACVIHHQDINRLLNLYKVMLKWPGFMAYGFGTAVIGLSLINILSAKQNGDYENIVLFFGLSMAEVLNMLMMSVFGELISTESKELRQELYFIEWHNLNTFNRKLMLGFQMGLNNPVIVKVGGLVTVSLETFSSIMNTSYSFFNLVNAQ</sequence>
<dbReference type="PANTHER" id="PTHR21137">
    <property type="entry name" value="ODORANT RECEPTOR"/>
    <property type="match status" value="1"/>
</dbReference>
<evidence type="ECO:0000256" key="10">
    <source>
        <dbReference type="RuleBase" id="RU351113"/>
    </source>
</evidence>
<proteinExistence type="evidence at transcript level"/>
<comment type="caution">
    <text evidence="10">Lacks conserved residue(s) required for the propagation of feature annotation.</text>
</comment>
<dbReference type="InterPro" id="IPR004117">
    <property type="entry name" value="7tm6_olfct_rcpt"/>
</dbReference>
<reference evidence="11" key="2">
    <citation type="submission" date="2016-03" db="EMBL/GenBank/DDBJ databases">
        <authorList>
            <person name="Ploux O."/>
        </authorList>
    </citation>
    <scope>NUCLEOTIDE SEQUENCE</scope>
</reference>
<feature type="transmembrane region" description="Helical" evidence="10">
    <location>
        <begin position="307"/>
        <end position="325"/>
    </location>
</feature>
<dbReference type="EMBL" id="KU958204">
    <property type="protein sequence ID" value="AQM56033.1"/>
    <property type="molecule type" value="mRNA"/>
</dbReference>
<reference evidence="11" key="1">
    <citation type="journal article" date="2016" name="Sci. Rep.">
        <title>Identification and expression analysis of an olfactory receptor gene family in green plant bug Apolygus lucorum (Meyer-Dur).</title>
        <authorList>
            <person name="An X.K."/>
            <person name="Sun L."/>
            <person name="Liu H.W."/>
            <person name="Liu D.F."/>
            <person name="Ding Y.X."/>
            <person name="Li L.M."/>
            <person name="Zhang Y.J."/>
            <person name="Guo Y.Y."/>
        </authorList>
    </citation>
    <scope>NUCLEOTIDE SEQUENCE</scope>
</reference>
<keyword evidence="5 10" id="KW-0552">Olfaction</keyword>
<dbReference type="SMR" id="A0A1Q1NII9"/>
<name>A0A1Q1NII9_APOLU</name>
<comment type="similarity">
    <text evidence="10">Belongs to the insect chemoreceptor superfamily. Heteromeric odorant receptor channel (TC 1.A.69) family.</text>
</comment>
<evidence type="ECO:0000256" key="1">
    <source>
        <dbReference type="ARBA" id="ARBA00004651"/>
    </source>
</evidence>
<evidence type="ECO:0000256" key="3">
    <source>
        <dbReference type="ARBA" id="ARBA00022606"/>
    </source>
</evidence>
<dbReference type="GO" id="GO:0005886">
    <property type="term" value="C:plasma membrane"/>
    <property type="evidence" value="ECO:0007669"/>
    <property type="project" value="UniProtKB-SubCell"/>
</dbReference>
<evidence type="ECO:0000256" key="7">
    <source>
        <dbReference type="ARBA" id="ARBA00023136"/>
    </source>
</evidence>
<accession>A0A1Q1NII9</accession>
<comment type="subcellular location">
    <subcellularLocation>
        <location evidence="1 10">Cell membrane</location>
        <topology evidence="1 10">Multi-pass membrane protein</topology>
    </subcellularLocation>
</comment>
<dbReference type="Pfam" id="PF02949">
    <property type="entry name" value="7tm_6"/>
    <property type="match status" value="1"/>
</dbReference>
<gene>
    <name evidence="11" type="primary">OR25</name>
</gene>
<protein>
    <recommendedName>
        <fullName evidence="10">Odorant receptor</fullName>
    </recommendedName>
</protein>
<evidence type="ECO:0000256" key="8">
    <source>
        <dbReference type="ARBA" id="ARBA00023170"/>
    </source>
</evidence>
<organism evidence="11">
    <name type="scientific">Apolygus lucorum</name>
    <name type="common">Small green plant bug</name>
    <name type="synonym">Lygocoris lucorum</name>
    <dbReference type="NCBI Taxonomy" id="248454"/>
    <lineage>
        <taxon>Eukaryota</taxon>
        <taxon>Metazoa</taxon>
        <taxon>Ecdysozoa</taxon>
        <taxon>Arthropoda</taxon>
        <taxon>Hexapoda</taxon>
        <taxon>Insecta</taxon>
        <taxon>Pterygota</taxon>
        <taxon>Neoptera</taxon>
        <taxon>Paraneoptera</taxon>
        <taxon>Hemiptera</taxon>
        <taxon>Heteroptera</taxon>
        <taxon>Panheteroptera</taxon>
        <taxon>Cimicomorpha</taxon>
        <taxon>Miridae</taxon>
        <taxon>Mirini</taxon>
        <taxon>Apolygus</taxon>
    </lineage>
</organism>
<evidence type="ECO:0000256" key="2">
    <source>
        <dbReference type="ARBA" id="ARBA00022475"/>
    </source>
</evidence>